<dbReference type="NCBIfam" id="NF040712">
    <property type="entry name" value="SepH"/>
    <property type="match status" value="1"/>
</dbReference>
<dbReference type="InterPro" id="IPR047682">
    <property type="entry name" value="SepH-like"/>
</dbReference>
<evidence type="ECO:0000259" key="2">
    <source>
        <dbReference type="Pfam" id="PF11268"/>
    </source>
</evidence>
<keyword evidence="4" id="KW-1185">Reference proteome</keyword>
<sequence>MLAPTDTARKDRRIMQQLSVIGVEDGVLILESDSGERFSVPVDALPEHRRPQAAVPHRERKASPRDIQSLIRGGMSAEEVASSTGEELAYVERFEGPVIAERAHVLDSALSIPVASGDIDPLAGETTFGAAIEERLDDLRASDRSWASWKDTEGGAWTVRLRFTTEGMQHEAVWGYEPKKATLTPRGKEAVSLSQTGDASSVLVPRLRAIDRQSRPASPEPAPAPSAAPSAPAPAGERAPSQPAPPISQRADAADTGRFDSDAFRIQRGAVRQAPAPVEPGVGLEEAVASSTATEGAADERAKEPTKADNPWLRRRTGEVGSQPENVQAAAINRPAASAQPNHTAELLDALRRRRSEREAALRTAETEPGLFEAEAPRPEPQEEARPQRATGTGPVGSKKRGSRASMPSWDEIVFGSRSDD</sequence>
<evidence type="ECO:0000313" key="4">
    <source>
        <dbReference type="Proteomes" id="UP000323221"/>
    </source>
</evidence>
<comment type="caution">
    <text evidence="3">The sequence shown here is derived from an EMBL/GenBank/DDBJ whole genome shotgun (WGS) entry which is preliminary data.</text>
</comment>
<dbReference type="InterPro" id="IPR021421">
    <property type="entry name" value="DUF3071"/>
</dbReference>
<dbReference type="Proteomes" id="UP000323221">
    <property type="component" value="Unassembled WGS sequence"/>
</dbReference>
<dbReference type="AlphaFoldDB" id="A0A5M8QGE1"/>
<gene>
    <name evidence="3" type="ORF">FQ330_06960</name>
</gene>
<feature type="compositionally biased region" description="Basic and acidic residues" evidence="1">
    <location>
        <begin position="375"/>
        <end position="387"/>
    </location>
</feature>
<evidence type="ECO:0000313" key="3">
    <source>
        <dbReference type="EMBL" id="KAA6433806.1"/>
    </source>
</evidence>
<feature type="domain" description="DUF3071" evidence="2">
    <location>
        <begin position="15"/>
        <end position="176"/>
    </location>
</feature>
<feature type="compositionally biased region" description="Low complexity" evidence="1">
    <location>
        <begin position="227"/>
        <end position="241"/>
    </location>
</feature>
<dbReference type="Pfam" id="PF11268">
    <property type="entry name" value="DUF3071"/>
    <property type="match status" value="1"/>
</dbReference>
<dbReference type="EMBL" id="VOIR01000013">
    <property type="protein sequence ID" value="KAA6433806.1"/>
    <property type="molecule type" value="Genomic_DNA"/>
</dbReference>
<organism evidence="3 4">
    <name type="scientific">Agrococcus sediminis</name>
    <dbReference type="NCBI Taxonomy" id="2599924"/>
    <lineage>
        <taxon>Bacteria</taxon>
        <taxon>Bacillati</taxon>
        <taxon>Actinomycetota</taxon>
        <taxon>Actinomycetes</taxon>
        <taxon>Micrococcales</taxon>
        <taxon>Microbacteriaceae</taxon>
        <taxon>Agrococcus</taxon>
    </lineage>
</organism>
<feature type="region of interest" description="Disordered" evidence="1">
    <location>
        <begin position="271"/>
        <end position="421"/>
    </location>
</feature>
<proteinExistence type="predicted"/>
<name>A0A5M8QGE1_9MICO</name>
<dbReference type="OrthoDB" id="5180791at2"/>
<feature type="compositionally biased region" description="Basic and acidic residues" evidence="1">
    <location>
        <begin position="298"/>
        <end position="307"/>
    </location>
</feature>
<feature type="region of interest" description="Disordered" evidence="1">
    <location>
        <begin position="184"/>
        <end position="256"/>
    </location>
</feature>
<evidence type="ECO:0000256" key="1">
    <source>
        <dbReference type="SAM" id="MobiDB-lite"/>
    </source>
</evidence>
<accession>A0A5M8QGE1</accession>
<reference evidence="3 4" key="1">
    <citation type="submission" date="2019-08" db="EMBL/GenBank/DDBJ databases">
        <title>Agrococcus lahaulensis sp. nov., isolated from a cold desert of the Indian Himalayas.</title>
        <authorList>
            <person name="Qu J.H."/>
        </authorList>
    </citation>
    <scope>NUCLEOTIDE SEQUENCE [LARGE SCALE GENOMIC DNA]</scope>
    <source>
        <strain evidence="3 4">NS18</strain>
    </source>
</reference>
<protein>
    <submittedName>
        <fullName evidence="3">DUF3071 domain-containing protein</fullName>
    </submittedName>
</protein>